<name>A0A395MJK1_9HYPO</name>
<dbReference type="AlphaFoldDB" id="A0A395MJK1"/>
<organism evidence="2 3">
    <name type="scientific">Fusarium flagelliforme</name>
    <dbReference type="NCBI Taxonomy" id="2675880"/>
    <lineage>
        <taxon>Eukaryota</taxon>
        <taxon>Fungi</taxon>
        <taxon>Dikarya</taxon>
        <taxon>Ascomycota</taxon>
        <taxon>Pezizomycotina</taxon>
        <taxon>Sordariomycetes</taxon>
        <taxon>Hypocreomycetidae</taxon>
        <taxon>Hypocreales</taxon>
        <taxon>Nectriaceae</taxon>
        <taxon>Fusarium</taxon>
        <taxon>Fusarium incarnatum-equiseti species complex</taxon>
    </lineage>
</organism>
<proteinExistence type="predicted"/>
<keyword evidence="3" id="KW-1185">Reference proteome</keyword>
<comment type="caution">
    <text evidence="2">The sequence shown here is derived from an EMBL/GenBank/DDBJ whole genome shotgun (WGS) entry which is preliminary data.</text>
</comment>
<reference evidence="2 3" key="1">
    <citation type="journal article" date="2018" name="PLoS Pathog.">
        <title>Evolution of structural diversity of trichothecenes, a family of toxins produced by plant pathogenic and entomopathogenic fungi.</title>
        <authorList>
            <person name="Proctor R.H."/>
            <person name="McCormick S.P."/>
            <person name="Kim H.S."/>
            <person name="Cardoza R.E."/>
            <person name="Stanley A.M."/>
            <person name="Lindo L."/>
            <person name="Kelly A."/>
            <person name="Brown D.W."/>
            <person name="Lee T."/>
            <person name="Vaughan M.M."/>
            <person name="Alexander N.J."/>
            <person name="Busman M."/>
            <person name="Gutierrez S."/>
        </authorList>
    </citation>
    <scope>NUCLEOTIDE SEQUENCE [LARGE SCALE GENOMIC DNA]</scope>
    <source>
        <strain evidence="2 3">NRRL 13405</strain>
    </source>
</reference>
<evidence type="ECO:0000313" key="3">
    <source>
        <dbReference type="Proteomes" id="UP000265631"/>
    </source>
</evidence>
<gene>
    <name evidence="2" type="ORF">FIE12Z_7920</name>
</gene>
<dbReference type="Proteomes" id="UP000265631">
    <property type="component" value="Unassembled WGS sequence"/>
</dbReference>
<dbReference type="EMBL" id="PXXK01000230">
    <property type="protein sequence ID" value="RFN47845.1"/>
    <property type="molecule type" value="Genomic_DNA"/>
</dbReference>
<evidence type="ECO:0000313" key="2">
    <source>
        <dbReference type="EMBL" id="RFN47845.1"/>
    </source>
</evidence>
<keyword evidence="1" id="KW-0732">Signal</keyword>
<feature type="signal peptide" evidence="1">
    <location>
        <begin position="1"/>
        <end position="18"/>
    </location>
</feature>
<dbReference type="OrthoDB" id="3585564at2759"/>
<feature type="chain" id="PRO_5017257712" evidence="1">
    <location>
        <begin position="19"/>
        <end position="158"/>
    </location>
</feature>
<evidence type="ECO:0000256" key="1">
    <source>
        <dbReference type="SAM" id="SignalP"/>
    </source>
</evidence>
<protein>
    <submittedName>
        <fullName evidence="2">Uncharacterized protein</fullName>
    </submittedName>
</protein>
<sequence>MKFFTQTALALLATTALAHPHVFQRTPQRNGDSTSRGGITQTLECTRVEQDGTGNVNRVACEDGEDGCTCLNRFTEIRCTRVLQDGTGNTSIESCDQGEEGQDGCQCGETVATRQEERCSRVLQDGTGNTSIESCDKSEEGVDDCQCSITTALVDSLP</sequence>
<accession>A0A395MJK1</accession>